<dbReference type="EMBL" id="CAJOBE010003896">
    <property type="protein sequence ID" value="CAF3906091.1"/>
    <property type="molecule type" value="Genomic_DNA"/>
</dbReference>
<dbReference type="InterPro" id="IPR029064">
    <property type="entry name" value="Ribosomal_eL30-like_sf"/>
</dbReference>
<dbReference type="PROSITE" id="PS00129">
    <property type="entry name" value="GLYCOSYL_HYDROL_F31_1"/>
    <property type="match status" value="1"/>
</dbReference>
<dbReference type="InterPro" id="IPR011013">
    <property type="entry name" value="Gal_mutarotase_sf_dom"/>
</dbReference>
<comment type="caution">
    <text evidence="10">The sequence shown here is derived from an EMBL/GenBank/DDBJ whole genome shotgun (WGS) entry which is preliminary data.</text>
</comment>
<feature type="domain" description="eRF1" evidence="8">
    <location>
        <begin position="125"/>
        <end position="258"/>
    </location>
</feature>
<gene>
    <name evidence="10" type="ORF">FNK824_LOCUS20839</name>
</gene>
<evidence type="ECO:0000313" key="11">
    <source>
        <dbReference type="Proteomes" id="UP000663874"/>
    </source>
</evidence>
<name>A0A819I1Y1_9BILA</name>
<dbReference type="SUPFAM" id="SSF51011">
    <property type="entry name" value="Glycosyl hydrolase domain"/>
    <property type="match status" value="1"/>
</dbReference>
<dbReference type="FunFam" id="3.30.1330.30:FF:000032">
    <property type="entry name" value="Eukaryotic peptide chain release factor subunit 1"/>
    <property type="match status" value="1"/>
</dbReference>
<dbReference type="Gene3D" id="3.20.20.80">
    <property type="entry name" value="Glycosidases"/>
    <property type="match status" value="1"/>
</dbReference>
<dbReference type="InterPro" id="IPR000322">
    <property type="entry name" value="Glyco_hydro_31_TIM"/>
</dbReference>
<feature type="domain" description="Glycosyl hydrolase family 31 C-terminal" evidence="9">
    <location>
        <begin position="941"/>
        <end position="1028"/>
    </location>
</feature>
<dbReference type="SUPFAM" id="SSF74650">
    <property type="entry name" value="Galactose mutarotase-like"/>
    <property type="match status" value="1"/>
</dbReference>
<keyword evidence="5" id="KW-0812">Transmembrane</keyword>
<evidence type="ECO:0000256" key="1">
    <source>
        <dbReference type="ARBA" id="ARBA00007806"/>
    </source>
</evidence>
<dbReference type="FunFam" id="2.60.40.1180:FF:000001">
    <property type="entry name" value="Maltase-glucoamylase, intestinal"/>
    <property type="match status" value="1"/>
</dbReference>
<dbReference type="Proteomes" id="UP000663874">
    <property type="component" value="Unassembled WGS sequence"/>
</dbReference>
<evidence type="ECO:0000256" key="2">
    <source>
        <dbReference type="ARBA" id="ARBA00022801"/>
    </source>
</evidence>
<dbReference type="SUPFAM" id="SSF53137">
    <property type="entry name" value="Translational machinery components"/>
    <property type="match status" value="1"/>
</dbReference>
<keyword evidence="4" id="KW-0326">Glycosidase</keyword>
<reference evidence="10" key="1">
    <citation type="submission" date="2021-02" db="EMBL/GenBank/DDBJ databases">
        <authorList>
            <person name="Nowell W R."/>
        </authorList>
    </citation>
    <scope>NUCLEOTIDE SEQUENCE</scope>
</reference>
<evidence type="ECO:0000256" key="3">
    <source>
        <dbReference type="ARBA" id="ARBA00023180"/>
    </source>
</evidence>
<sequence length="1186" mass="136522">MIQHIASDFVTVISMFYNIDLPRKRRYGGASALRQARLRNEKRYNYIQKVSEVAVQCFITDGKANVTSIILAIEGTFTSEFQQPDIFDPRLQEKLLQRVIISYGGENGFNQAIDLASETLSNIKLIQEKKVISRYFDEVSKNSNNYCFGVDETLKALEMGAVETLIVWENFDVKHYFLHDSQRSKMYTIHLCVDQEEKLDSQDKDTDAKWEHVEKMPLLEWFAKNCKKFGTTLEIVTDKTQEGSQFVHGFDGIGGILRPTINFQNSNIDKDAELIDHKTCLTRNCLFDDNALPNVIQGYLHPNYGYILQSDIQQTEKGIRLRLRRNQAIDSMFPAPINNVILDVQYYTDDILRFKLYDEDNQRYEVPIPLTPPSDQILSPQYEFLYSSNSSRDNLLSFAIQRRSDRAILFDTSPGGLVLNNQFLQIITQLQSSHVYGFGENNHDTLKHNVSEHKSWGIFARDQGTNWDRNANHYGSHPFYLVMEQLSNSNQTPSGNMHGVLLLNSNAMDYSFSSLPSLTIRTIGGILDFFIFLGPKPEQVIQQYTWLIGRSILPPYWSLGFQLARWDYSNLTHMQMVVKRNRDAGIPLDVQYADIDYMDARKIFTIDPVHYRGLKEYFAQLNTEGIRTIVILDPGMIDDQVYYQPTVQGIEEDVFIKWDDKQTLVKGSCWPGDVFFPDFFLNQTHVWWSRWINDFRRINVSFDGLWIDMNEPALFDTNNDIPWNWMQTGSNHTLKCPYNEWDNPPYRTKAVYRYDGNWDRIARISDRTMCMSIRQGDIDPKTGQPKYRHYDVHSLYGWSQTKPTLDAMRLITGKRSLVLPRSTFVGSGQWSGHWLGDNDATWDEMKRSLIGMIEFNWFGIPFNGADICGFGGIPSEEMCIRWMQVGAFYPFSRNHNVRDTPDQDPASWPTSAVAIMVSTLRIRYTLLPYYYTLFYKAHTQGSTVIRPLFHEYPTDKVTLDIFLQFLIGSYIMIAPVTDENARQVQVYIPSSPWYNYYTGVRIPANKQSISMEAPLDTIPILLKGGAIVPTQGFANNTKFSREQSFGLTIVIDSNGNADGDLFYDDGESIDTISSKTYFYATFNWSSRDGQLTMNVVQNSYPHMSNLILDSLTFYGLDPISTTIHVKGKQFHPAVRPNTNIVEVTGLGLSMGENHIFTSKGMAIFVPHYLLFMCFTLWAIRGLLIEH</sequence>
<dbReference type="PANTHER" id="PTHR22762">
    <property type="entry name" value="ALPHA-GLUCOSIDASE"/>
    <property type="match status" value="1"/>
</dbReference>
<protein>
    <submittedName>
        <fullName evidence="10">Uncharacterized protein</fullName>
    </submittedName>
</protein>
<evidence type="ECO:0000256" key="4">
    <source>
        <dbReference type="ARBA" id="ARBA00023295"/>
    </source>
</evidence>
<keyword evidence="2" id="KW-0378">Hydrolase</keyword>
<dbReference type="InterPro" id="IPR030458">
    <property type="entry name" value="Glyco_hydro_31_AS"/>
</dbReference>
<dbReference type="InterPro" id="IPR048395">
    <property type="entry name" value="Glyco_hydro_31_C"/>
</dbReference>
<dbReference type="GO" id="GO:0030246">
    <property type="term" value="F:carbohydrate binding"/>
    <property type="evidence" value="ECO:0007669"/>
    <property type="project" value="InterPro"/>
</dbReference>
<dbReference type="InterPro" id="IPR013780">
    <property type="entry name" value="Glyco_hydro_b"/>
</dbReference>
<dbReference type="SUPFAM" id="SSF55315">
    <property type="entry name" value="L30e-like"/>
    <property type="match status" value="1"/>
</dbReference>
<dbReference type="CDD" id="cd06602">
    <property type="entry name" value="GH31_MGAM_SI_GAA"/>
    <property type="match status" value="1"/>
</dbReference>
<dbReference type="Gene3D" id="3.30.1330.30">
    <property type="match status" value="1"/>
</dbReference>
<dbReference type="GO" id="GO:0004558">
    <property type="term" value="F:alpha-1,4-glucosidase activity"/>
    <property type="evidence" value="ECO:0007669"/>
    <property type="project" value="TreeGrafter"/>
</dbReference>
<keyword evidence="5" id="KW-0472">Membrane</keyword>
<accession>A0A819I1Y1</accession>
<dbReference type="InterPro" id="IPR005141">
    <property type="entry name" value="eRF1_2"/>
</dbReference>
<feature type="transmembrane region" description="Helical" evidence="5">
    <location>
        <begin position="1161"/>
        <end position="1183"/>
    </location>
</feature>
<dbReference type="SUPFAM" id="SSF51445">
    <property type="entry name" value="(Trans)glycosidases"/>
    <property type="match status" value="1"/>
</dbReference>
<dbReference type="Pfam" id="PF21365">
    <property type="entry name" value="Glyco_hydro_31_3rd"/>
    <property type="match status" value="1"/>
</dbReference>
<organism evidence="10 11">
    <name type="scientific">Rotaria sordida</name>
    <dbReference type="NCBI Taxonomy" id="392033"/>
    <lineage>
        <taxon>Eukaryota</taxon>
        <taxon>Metazoa</taxon>
        <taxon>Spiralia</taxon>
        <taxon>Gnathifera</taxon>
        <taxon>Rotifera</taxon>
        <taxon>Eurotatoria</taxon>
        <taxon>Bdelloidea</taxon>
        <taxon>Philodinida</taxon>
        <taxon>Philodinidae</taxon>
        <taxon>Rotaria</taxon>
    </lineage>
</organism>
<evidence type="ECO:0000259" key="8">
    <source>
        <dbReference type="Pfam" id="PF03465"/>
    </source>
</evidence>
<feature type="domain" description="eRF1" evidence="7">
    <location>
        <begin position="18"/>
        <end position="122"/>
    </location>
</feature>
<dbReference type="Pfam" id="PF01055">
    <property type="entry name" value="Glyco_hydro_31_2nd"/>
    <property type="match status" value="1"/>
</dbReference>
<proteinExistence type="inferred from homology"/>
<keyword evidence="5" id="KW-1133">Transmembrane helix</keyword>
<keyword evidence="3" id="KW-0325">Glycoprotein</keyword>
<dbReference type="InterPro" id="IPR005142">
    <property type="entry name" value="eRF1_3"/>
</dbReference>
<comment type="similarity">
    <text evidence="1">Belongs to the glycosyl hydrolase 31 family.</text>
</comment>
<dbReference type="AlphaFoldDB" id="A0A819I1Y1"/>
<feature type="domain" description="Glycoside hydrolase family 31 TIM barrel" evidence="6">
    <location>
        <begin position="553"/>
        <end position="933"/>
    </location>
</feature>
<evidence type="ECO:0000259" key="9">
    <source>
        <dbReference type="Pfam" id="PF21365"/>
    </source>
</evidence>
<dbReference type="PANTHER" id="PTHR22762:SF133">
    <property type="entry name" value="P-TYPE DOMAIN-CONTAINING PROTEIN"/>
    <property type="match status" value="1"/>
</dbReference>
<evidence type="ECO:0000313" key="10">
    <source>
        <dbReference type="EMBL" id="CAF3906091.1"/>
    </source>
</evidence>
<dbReference type="GO" id="GO:0005975">
    <property type="term" value="P:carbohydrate metabolic process"/>
    <property type="evidence" value="ECO:0007669"/>
    <property type="project" value="InterPro"/>
</dbReference>
<dbReference type="Gene3D" id="2.60.40.1180">
    <property type="entry name" value="Golgi alpha-mannosidase II"/>
    <property type="match status" value="2"/>
</dbReference>
<evidence type="ECO:0000256" key="5">
    <source>
        <dbReference type="SAM" id="Phobius"/>
    </source>
</evidence>
<evidence type="ECO:0000259" key="6">
    <source>
        <dbReference type="Pfam" id="PF01055"/>
    </source>
</evidence>
<dbReference type="Gene3D" id="2.60.40.1760">
    <property type="entry name" value="glycosyl hydrolase (family 31)"/>
    <property type="match status" value="1"/>
</dbReference>
<dbReference type="Pfam" id="PF03464">
    <property type="entry name" value="eRF1_2"/>
    <property type="match status" value="1"/>
</dbReference>
<dbReference type="InterPro" id="IPR017853">
    <property type="entry name" value="GH"/>
</dbReference>
<dbReference type="InterPro" id="IPR042226">
    <property type="entry name" value="eFR1_2_sf"/>
</dbReference>
<evidence type="ECO:0000259" key="7">
    <source>
        <dbReference type="Pfam" id="PF03464"/>
    </source>
</evidence>
<dbReference type="Pfam" id="PF03465">
    <property type="entry name" value="eRF1_3"/>
    <property type="match status" value="1"/>
</dbReference>
<dbReference type="Gene3D" id="3.30.420.60">
    <property type="entry name" value="eRF1 domain 2"/>
    <property type="match status" value="1"/>
</dbReference>
<dbReference type="CDD" id="cd14752">
    <property type="entry name" value="GH31_N"/>
    <property type="match status" value="1"/>
</dbReference>